<dbReference type="Gene3D" id="1.25.40.10">
    <property type="entry name" value="Tetratricopeptide repeat domain"/>
    <property type="match status" value="1"/>
</dbReference>
<dbReference type="Pfam" id="PF07720">
    <property type="entry name" value="TPR_3"/>
    <property type="match status" value="2"/>
</dbReference>
<dbReference type="Proteomes" id="UP000051660">
    <property type="component" value="Unassembled WGS sequence"/>
</dbReference>
<evidence type="ECO:0000313" key="3">
    <source>
        <dbReference type="Proteomes" id="UP000051660"/>
    </source>
</evidence>
<evidence type="ECO:0000256" key="1">
    <source>
        <dbReference type="ARBA" id="ARBA00010244"/>
    </source>
</evidence>
<dbReference type="RefSeq" id="WP_057860644.1">
    <property type="nucleotide sequence ID" value="NZ_LLYB01000089.1"/>
</dbReference>
<proteinExistence type="inferred from homology"/>
<gene>
    <name evidence="2" type="ORF">CQ14_29590</name>
</gene>
<dbReference type="OrthoDB" id="8224327at2"/>
<reference evidence="2 3" key="1">
    <citation type="submission" date="2014-03" db="EMBL/GenBank/DDBJ databases">
        <title>Bradyrhizobium valentinum sp. nov., isolated from effective nodules of Lupinus mariae-josephae, a lupine endemic of basic-lime soils in Eastern Spain.</title>
        <authorList>
            <person name="Duran D."/>
            <person name="Rey L."/>
            <person name="Navarro A."/>
            <person name="Busquets A."/>
            <person name="Imperial J."/>
            <person name="Ruiz-Argueso T."/>
        </authorList>
    </citation>
    <scope>NUCLEOTIDE SEQUENCE [LARGE SCALE GENOMIC DNA]</scope>
    <source>
        <strain evidence="2 3">CCBAU 23086</strain>
    </source>
</reference>
<evidence type="ECO:0000313" key="2">
    <source>
        <dbReference type="EMBL" id="KRR20281.1"/>
    </source>
</evidence>
<dbReference type="AlphaFoldDB" id="A0A0R3MJ73"/>
<comment type="caution">
    <text evidence="2">The sequence shown here is derived from an EMBL/GenBank/DDBJ whole genome shotgun (WGS) entry which is preliminary data.</text>
</comment>
<comment type="similarity">
    <text evidence="1">Belongs to the LcrH/SycD chaperone family.</text>
</comment>
<dbReference type="InterPro" id="IPR011716">
    <property type="entry name" value="TPR-3"/>
</dbReference>
<name>A0A0R3MJ73_9BRAD</name>
<dbReference type="EMBL" id="LLYB01000089">
    <property type="protein sequence ID" value="KRR20281.1"/>
    <property type="molecule type" value="Genomic_DNA"/>
</dbReference>
<organism evidence="2 3">
    <name type="scientific">Bradyrhizobium lablabi</name>
    <dbReference type="NCBI Taxonomy" id="722472"/>
    <lineage>
        <taxon>Bacteria</taxon>
        <taxon>Pseudomonadati</taxon>
        <taxon>Pseudomonadota</taxon>
        <taxon>Alphaproteobacteria</taxon>
        <taxon>Hyphomicrobiales</taxon>
        <taxon>Nitrobacteraceae</taxon>
        <taxon>Bradyrhizobium</taxon>
    </lineage>
</organism>
<dbReference type="InterPro" id="IPR011990">
    <property type="entry name" value="TPR-like_helical_dom_sf"/>
</dbReference>
<dbReference type="SUPFAM" id="SSF48452">
    <property type="entry name" value="TPR-like"/>
    <property type="match status" value="1"/>
</dbReference>
<accession>A0A0R3MJ73</accession>
<sequence length="176" mass="19138">MASRVEQDLLSDPEAVDAIDGGASSHLALDLMAGRATLGDVVGITDEELEALYALGYRYYCCGKYEHALSFFRFLCLHRHTDARSWLSLAAASQMLEDTEGAVQAYRLAALLNSEDPQIPLRAAECLVKLGRPAAAIVALGDVLTLSAGNPERNTLAWRARRMLDRLKTERNSSGA</sequence>
<dbReference type="PRINTS" id="PR01595">
    <property type="entry name" value="SYCDCHAPRONE"/>
</dbReference>
<dbReference type="InterPro" id="IPR005415">
    <property type="entry name" value="T3SS_Ca_resp_chp_LcrH/SycD"/>
</dbReference>
<dbReference type="NCBIfam" id="TIGR02552">
    <property type="entry name" value="LcrH_SycD"/>
    <property type="match status" value="1"/>
</dbReference>
<protein>
    <submittedName>
        <fullName evidence="2">Uncharacterized protein</fullName>
    </submittedName>
</protein>